<dbReference type="RefSeq" id="WP_236458302.1">
    <property type="nucleotide sequence ID" value="NZ_CBCSGE010000009.1"/>
</dbReference>
<feature type="chain" id="PRO_5046279084" description="tRNA (Guanine-N1)-methyltransferase" evidence="3">
    <location>
        <begin position="23"/>
        <end position="198"/>
    </location>
</feature>
<proteinExistence type="predicted"/>
<sequence>MKITRISFVAVLIFCTSLISLRAQEKSKKVLNDLTTLIEASNSYENYKVVEKRGINAFETTLKNYIENEQNTQALLREEVKKNESTIVGLQNQIEEYKNSNDALLNEKASIGFLGFSIDKKNYSFVMWTLFLGTLLVALILFFRFKAANKITSNSKSLLIDLEKEYESYRRVCIEREQGLRRQLFEEEKKNKEFMNVS</sequence>
<dbReference type="EMBL" id="JBHMEY010000014">
    <property type="protein sequence ID" value="MFB9096208.1"/>
    <property type="molecule type" value="Genomic_DNA"/>
</dbReference>
<evidence type="ECO:0000256" key="3">
    <source>
        <dbReference type="SAM" id="SignalP"/>
    </source>
</evidence>
<evidence type="ECO:0000256" key="2">
    <source>
        <dbReference type="SAM" id="Phobius"/>
    </source>
</evidence>
<evidence type="ECO:0000313" key="4">
    <source>
        <dbReference type="EMBL" id="MFB9096208.1"/>
    </source>
</evidence>
<keyword evidence="2" id="KW-0812">Transmembrane</keyword>
<evidence type="ECO:0000313" key="5">
    <source>
        <dbReference type="Proteomes" id="UP001589607"/>
    </source>
</evidence>
<protein>
    <recommendedName>
        <fullName evidence="6">tRNA (Guanine-N1)-methyltransferase</fullName>
    </recommendedName>
</protein>
<dbReference type="Proteomes" id="UP001589607">
    <property type="component" value="Unassembled WGS sequence"/>
</dbReference>
<feature type="coiled-coil region" evidence="1">
    <location>
        <begin position="80"/>
        <end position="107"/>
    </location>
</feature>
<keyword evidence="2" id="KW-1133">Transmembrane helix</keyword>
<feature type="signal peptide" evidence="3">
    <location>
        <begin position="1"/>
        <end position="22"/>
    </location>
</feature>
<feature type="transmembrane region" description="Helical" evidence="2">
    <location>
        <begin position="125"/>
        <end position="143"/>
    </location>
</feature>
<dbReference type="SUPFAM" id="SSF58100">
    <property type="entry name" value="Bacterial hemolysins"/>
    <property type="match status" value="1"/>
</dbReference>
<organism evidence="4 5">
    <name type="scientific">Flavobacterium jumunjinense</name>
    <dbReference type="NCBI Taxonomy" id="998845"/>
    <lineage>
        <taxon>Bacteria</taxon>
        <taxon>Pseudomonadati</taxon>
        <taxon>Bacteroidota</taxon>
        <taxon>Flavobacteriia</taxon>
        <taxon>Flavobacteriales</taxon>
        <taxon>Flavobacteriaceae</taxon>
        <taxon>Flavobacterium</taxon>
    </lineage>
</organism>
<gene>
    <name evidence="4" type="ORF">ACFFVF_06750</name>
</gene>
<accession>A0ABV5GLG4</accession>
<reference evidence="4 5" key="1">
    <citation type="submission" date="2024-09" db="EMBL/GenBank/DDBJ databases">
        <authorList>
            <person name="Sun Q."/>
            <person name="Mori K."/>
        </authorList>
    </citation>
    <scope>NUCLEOTIDE SEQUENCE [LARGE SCALE GENOMIC DNA]</scope>
    <source>
        <strain evidence="4 5">CECT 7955</strain>
    </source>
</reference>
<evidence type="ECO:0008006" key="6">
    <source>
        <dbReference type="Google" id="ProtNLM"/>
    </source>
</evidence>
<keyword evidence="2" id="KW-0472">Membrane</keyword>
<keyword evidence="3" id="KW-0732">Signal</keyword>
<keyword evidence="1" id="KW-0175">Coiled coil</keyword>
<name>A0ABV5GLG4_9FLAO</name>
<comment type="caution">
    <text evidence="4">The sequence shown here is derived from an EMBL/GenBank/DDBJ whole genome shotgun (WGS) entry which is preliminary data.</text>
</comment>
<keyword evidence="5" id="KW-1185">Reference proteome</keyword>
<evidence type="ECO:0000256" key="1">
    <source>
        <dbReference type="SAM" id="Coils"/>
    </source>
</evidence>